<comment type="function">
    <text evidence="5">Non-catalytic subunit of the queuine tRNA-ribosyltransferase (TGT) that catalyzes the base-exchange of a guanine (G) residue with queuine (Q) at position 34 (anticodon wobble position) in tRNAs with GU(N) anticodons (tRNA-Asp, -Asn, -His and -Tyr), resulting in the hypermodified nucleoside queuosine (7-(((4,5-cis-dihydroxy-2-cyclopenten-1-yl)amino)methyl)-7-deazaguanosine).</text>
</comment>
<evidence type="ECO:0000259" key="6">
    <source>
        <dbReference type="Pfam" id="PF01702"/>
    </source>
</evidence>
<accession>A0A8H5ZRV5</accession>
<dbReference type="SUPFAM" id="SSF51713">
    <property type="entry name" value="tRNA-guanine transglycosylase"/>
    <property type="match status" value="1"/>
</dbReference>
<dbReference type="InterPro" id="IPR050852">
    <property type="entry name" value="Queuine_tRNA-ribosyltrfase"/>
</dbReference>
<keyword evidence="4 5" id="KW-0862">Zinc</keyword>
<dbReference type="InterPro" id="IPR036511">
    <property type="entry name" value="TGT-like_sf"/>
</dbReference>
<feature type="binding site" evidence="5">
    <location>
        <position position="369"/>
    </location>
    <ligand>
        <name>Zn(2+)</name>
        <dbReference type="ChEBI" id="CHEBI:29105"/>
    </ligand>
</feature>
<dbReference type="EMBL" id="WNKQ01000001">
    <property type="protein sequence ID" value="KAF5854232.1"/>
    <property type="molecule type" value="Genomic_DNA"/>
</dbReference>
<evidence type="ECO:0000256" key="2">
    <source>
        <dbReference type="ARBA" id="ARBA00022694"/>
    </source>
</evidence>
<comment type="subcellular location">
    <subcellularLocation>
        <location evidence="5">Cytoplasm</location>
    </subcellularLocation>
</comment>
<dbReference type="Proteomes" id="UP000624244">
    <property type="component" value="Unassembled WGS sequence"/>
</dbReference>
<evidence type="ECO:0000313" key="7">
    <source>
        <dbReference type="EMBL" id="KAF5854232.1"/>
    </source>
</evidence>
<name>A0A8H5ZRV5_COCSA</name>
<evidence type="ECO:0000256" key="3">
    <source>
        <dbReference type="ARBA" id="ARBA00022723"/>
    </source>
</evidence>
<dbReference type="InterPro" id="IPR028592">
    <property type="entry name" value="QTRTD1"/>
</dbReference>
<protein>
    <recommendedName>
        <fullName evidence="5">Queuine tRNA-ribosyltransferase accessory subunit 2</fullName>
    </recommendedName>
    <alternativeName>
        <fullName evidence="5">Queuine tRNA-ribosyltransferase domain-containing protein 1</fullName>
    </alternativeName>
</protein>
<comment type="cofactor">
    <cofactor evidence="5">
        <name>Zn(2+)</name>
        <dbReference type="ChEBI" id="CHEBI:29105"/>
    </cofactor>
    <text evidence="5">Binds 1 zinc ion per subunit.</text>
</comment>
<dbReference type="InterPro" id="IPR002616">
    <property type="entry name" value="tRNA_ribo_trans-like"/>
</dbReference>
<dbReference type="GO" id="GO:0005737">
    <property type="term" value="C:cytoplasm"/>
    <property type="evidence" value="ECO:0007669"/>
    <property type="project" value="UniProtKB-SubCell"/>
</dbReference>
<keyword evidence="2 5" id="KW-0819">tRNA processing</keyword>
<dbReference type="GO" id="GO:0006400">
    <property type="term" value="P:tRNA modification"/>
    <property type="evidence" value="ECO:0007669"/>
    <property type="project" value="InterPro"/>
</dbReference>
<dbReference type="AlphaFoldDB" id="A0A8H5ZRV5"/>
<dbReference type="HAMAP" id="MF_03043">
    <property type="entry name" value="QTRT2"/>
    <property type="match status" value="1"/>
</dbReference>
<dbReference type="Pfam" id="PF01702">
    <property type="entry name" value="TGT"/>
    <property type="match status" value="1"/>
</dbReference>
<feature type="domain" description="tRNA-guanine(15) transglycosylase-like" evidence="6">
    <location>
        <begin position="31"/>
        <end position="401"/>
    </location>
</feature>
<reference evidence="7" key="1">
    <citation type="submission" date="2019-11" db="EMBL/GenBank/DDBJ databases">
        <title>Bipolaris sorokiniana Genome sequencing.</title>
        <authorList>
            <person name="Wang H."/>
        </authorList>
    </citation>
    <scope>NUCLEOTIDE SEQUENCE</scope>
</reference>
<evidence type="ECO:0000256" key="4">
    <source>
        <dbReference type="ARBA" id="ARBA00022833"/>
    </source>
</evidence>
<dbReference type="PANTHER" id="PTHR46064:SF1">
    <property type="entry name" value="QUEUINE TRNA-RIBOSYLTRANSFERASE ACCESSORY SUBUNIT 2"/>
    <property type="match status" value="1"/>
</dbReference>
<gene>
    <name evidence="7" type="ORF">GGP41_007060</name>
</gene>
<dbReference type="PANTHER" id="PTHR46064">
    <property type="entry name" value="QUEUINE TRNA-RIBOSYLTRANSFERASE ACCESSORY SUBUNIT 2"/>
    <property type="match status" value="1"/>
</dbReference>
<dbReference type="GO" id="GO:0008479">
    <property type="term" value="F:tRNA-guanosine(34) queuine transglycosylase activity"/>
    <property type="evidence" value="ECO:0007669"/>
    <property type="project" value="UniProtKB-UniRule"/>
</dbReference>
<keyword evidence="1 5" id="KW-0963">Cytoplasm</keyword>
<feature type="binding site" evidence="5">
    <location>
        <position position="340"/>
    </location>
    <ligand>
        <name>Zn(2+)</name>
        <dbReference type="ChEBI" id="CHEBI:29105"/>
    </ligand>
</feature>
<feature type="binding site" evidence="5">
    <location>
        <position position="338"/>
    </location>
    <ligand>
        <name>Zn(2+)</name>
        <dbReference type="ChEBI" id="CHEBI:29105"/>
    </ligand>
</feature>
<comment type="subunit">
    <text evidence="5">Heterodimer of a catalytic subunit and an accessory subunit.</text>
</comment>
<comment type="similarity">
    <text evidence="5">Belongs to the queuine tRNA-ribosyltransferase family. QTRT2 subfamily.</text>
</comment>
<comment type="caution">
    <text evidence="7">The sequence shown here is derived from an EMBL/GenBank/DDBJ whole genome shotgun (WGS) entry which is preliminary data.</text>
</comment>
<evidence type="ECO:0000256" key="1">
    <source>
        <dbReference type="ARBA" id="ARBA00022490"/>
    </source>
</evidence>
<feature type="binding site" evidence="5">
    <location>
        <position position="343"/>
    </location>
    <ligand>
        <name>Zn(2+)</name>
        <dbReference type="ChEBI" id="CHEBI:29105"/>
    </ligand>
</feature>
<evidence type="ECO:0000256" key="5">
    <source>
        <dbReference type="HAMAP-Rule" id="MF_03043"/>
    </source>
</evidence>
<evidence type="ECO:0000313" key="8">
    <source>
        <dbReference type="Proteomes" id="UP000624244"/>
    </source>
</evidence>
<keyword evidence="3 5" id="KW-0479">Metal-binding</keyword>
<organism evidence="7 8">
    <name type="scientific">Cochliobolus sativus</name>
    <name type="common">Common root rot and spot blotch fungus</name>
    <name type="synonym">Bipolaris sorokiniana</name>
    <dbReference type="NCBI Taxonomy" id="45130"/>
    <lineage>
        <taxon>Eukaryota</taxon>
        <taxon>Fungi</taxon>
        <taxon>Dikarya</taxon>
        <taxon>Ascomycota</taxon>
        <taxon>Pezizomycotina</taxon>
        <taxon>Dothideomycetes</taxon>
        <taxon>Pleosporomycetidae</taxon>
        <taxon>Pleosporales</taxon>
        <taxon>Pleosporineae</taxon>
        <taxon>Pleosporaceae</taxon>
        <taxon>Bipolaris</taxon>
    </lineage>
</organism>
<dbReference type="GO" id="GO:0046872">
    <property type="term" value="F:metal ion binding"/>
    <property type="evidence" value="ECO:0007669"/>
    <property type="project" value="UniProtKB-KW"/>
</dbReference>
<proteinExistence type="inferred from homology"/>
<dbReference type="Gene3D" id="3.20.20.105">
    <property type="entry name" value="Queuine tRNA-ribosyltransferase-like"/>
    <property type="match status" value="1"/>
</dbReference>
<sequence>MSVESPAQKLEQLPAEMLEFTLLKAAGSLAPRLGRLSVPGRNKILTPGYIGSTSRGIIPHISQDNFQKRVGLEGVYVPLEDFVEKHPQKTPPVLKFDVPDPLRNFIALPPETLLVLGARRNPPIPSPHANSNTEVGLLTSVGFTTVSSEFYAAATSKLQPDVVVGLADIPFGQGSVSLKRKDRMSDRTETWLRDLVVKQGTVDNQGRGCAIFAPILPIERDLQSWYLEHLLDDMVDKISGVAIYDAYLLDDLPDQLHHLPRLSFHAPTTPHELLRHISLGMDIFTVPFVNDATDAGIVLDFIFPAPKNESSDTARRSLGIDMWGGHHAQSVTPLSDGCTCYACTKHHRAFLQHLLAAKEMLGWVLIQMHNHAILSAFFAGVRASIEAGTFDADVAAFEAYYEPILPEKTGQGPRVRGYQFKSESHAKKEKKNPKAFKKFSESDILKLKAAHGQQPNSNPKTRDYIDDEALVGLVGMEHTAVDPDPFKQIDGLIMEDDRQK</sequence>